<dbReference type="SUPFAM" id="SSF100950">
    <property type="entry name" value="NagB/RpiA/CoA transferase-like"/>
    <property type="match status" value="1"/>
</dbReference>
<dbReference type="Gene3D" id="3.40.50.10470">
    <property type="entry name" value="Translation initiation factor eif-2b, domain 2"/>
    <property type="match status" value="1"/>
</dbReference>
<protein>
    <recommendedName>
        <fullName evidence="4">Nudix hydrolase domain-containing protein</fullName>
    </recommendedName>
</protein>
<gene>
    <name evidence="5" type="ORF">Rsub_07952</name>
</gene>
<dbReference type="Proteomes" id="UP000247498">
    <property type="component" value="Unassembled WGS sequence"/>
</dbReference>
<dbReference type="AlphaFoldDB" id="A0A2V0PDJ1"/>
<dbReference type="EMBL" id="BDRX01000061">
    <property type="protein sequence ID" value="GBF95237.1"/>
    <property type="molecule type" value="Genomic_DNA"/>
</dbReference>
<proteinExistence type="inferred from homology"/>
<dbReference type="GO" id="GO:0019509">
    <property type="term" value="P:L-methionine salvage from methylthioadenosine"/>
    <property type="evidence" value="ECO:0007669"/>
    <property type="project" value="TreeGrafter"/>
</dbReference>
<dbReference type="SUPFAM" id="SSF55811">
    <property type="entry name" value="Nudix"/>
    <property type="match status" value="1"/>
</dbReference>
<dbReference type="InterPro" id="IPR000086">
    <property type="entry name" value="NUDIX_hydrolase_dom"/>
</dbReference>
<dbReference type="Gene3D" id="3.90.79.10">
    <property type="entry name" value="Nucleoside Triphosphate Pyrophosphohydrolase"/>
    <property type="match status" value="1"/>
</dbReference>
<comment type="caution">
    <text evidence="5">The sequence shown here is derived from an EMBL/GenBank/DDBJ whole genome shotgun (WGS) entry which is preliminary data.</text>
</comment>
<dbReference type="InterPro" id="IPR000649">
    <property type="entry name" value="IF-2B-related"/>
</dbReference>
<dbReference type="OrthoDB" id="206213at2759"/>
<accession>A0A2V0PDJ1</accession>
<reference evidence="5 6" key="1">
    <citation type="journal article" date="2018" name="Sci. Rep.">
        <title>Raphidocelis subcapitata (=Pseudokirchneriella subcapitata) provides an insight into genome evolution and environmental adaptations in the Sphaeropleales.</title>
        <authorList>
            <person name="Suzuki S."/>
            <person name="Yamaguchi H."/>
            <person name="Nakajima N."/>
            <person name="Kawachi M."/>
        </authorList>
    </citation>
    <scope>NUCLEOTIDE SEQUENCE [LARGE SCALE GENOMIC DNA]</scope>
    <source>
        <strain evidence="5 6">NIES-35</strain>
    </source>
</reference>
<evidence type="ECO:0000313" key="5">
    <source>
        <dbReference type="EMBL" id="GBF95237.1"/>
    </source>
</evidence>
<comment type="similarity">
    <text evidence="1 2">Belongs to the eIF-2B alpha/beta/delta subunits family.</text>
</comment>
<name>A0A2V0PDJ1_9CHLO</name>
<feature type="region of interest" description="Disordered" evidence="3">
    <location>
        <begin position="544"/>
        <end position="602"/>
    </location>
</feature>
<dbReference type="InterPro" id="IPR042529">
    <property type="entry name" value="IF_2B-like_C"/>
</dbReference>
<evidence type="ECO:0000256" key="1">
    <source>
        <dbReference type="ARBA" id="ARBA00007251"/>
    </source>
</evidence>
<dbReference type="Pfam" id="PF00293">
    <property type="entry name" value="NUDIX"/>
    <property type="match status" value="1"/>
</dbReference>
<dbReference type="GO" id="GO:0046523">
    <property type="term" value="F:S-methyl-5-thioribose-1-phosphate isomerase activity"/>
    <property type="evidence" value="ECO:0007669"/>
    <property type="project" value="TreeGrafter"/>
</dbReference>
<dbReference type="InterPro" id="IPR015797">
    <property type="entry name" value="NUDIX_hydrolase-like_dom_sf"/>
</dbReference>
<sequence>MNARSNWVQWALNFHFKQDKKYYRGGQCGQVQCSRSEPGRHSWPRARANRRAVMRQAYSSAVPWPSRAVWRHRLRRRLGSATVNAMEGAGAAAAVPRSPPAAPSVAVAAGWRPVVTAFVQRDDGRVLLVRRSDRVSTYRGMWGGVSGGVEAGDASLPDRAFQEIEEEVGIPRARLRLVCCGRPQPVRDRGRRFLVHPMLMAVAGGGGDGGPAAALSSGGGGGGAAGEVGLDALAPAASPAVALNWENTEARWVLPAELPSLPHVPLLQETLRRLVLPPYMRAHVEHLAQDRAHGAAELAAYAVQAFGAVAAHELRGSQDDRAELAAQQPCWQAVSEAYHNFAWHMACARPSMAAVANAAAGVMAALHSELKGRADAFGPDEQTVRVALLEAVRAESARLAARGAALQGHIEALLSARPGAVVLTTSYSSTLLAALTAPAARAALGGVVCCEARPLCEGVAFARALAAAGVPRVTVITDAQSAAFVRSAGLVLLGADALGPQGAVNKVGSLAIALAAREARVPVFACGDSGKVGIGAPVTALVSLGGGGERQQPEGDEEEKGAEEVVAGWPSQLRGPAAAAGPAGAEAPMPAPGGGAPGGGAPGGGAPGVGVRNVYFETVPLALLTGGVVTEAGLAAAGEIEAAAAAQRAALLEAFELATLAHPPPADE</sequence>
<evidence type="ECO:0000256" key="3">
    <source>
        <dbReference type="SAM" id="MobiDB-lite"/>
    </source>
</evidence>
<dbReference type="PANTHER" id="PTHR43475:SF3">
    <property type="entry name" value="TRANSLATION INITIATION FACTOR EIF-2B SUBUNIT FAMILY PROTEIN (AFU_ORTHOLOGUE AFUA_2G14290)"/>
    <property type="match status" value="1"/>
</dbReference>
<dbReference type="InParanoid" id="A0A2V0PDJ1"/>
<dbReference type="PROSITE" id="PS51462">
    <property type="entry name" value="NUDIX"/>
    <property type="match status" value="1"/>
</dbReference>
<dbReference type="STRING" id="307507.A0A2V0PDJ1"/>
<evidence type="ECO:0000256" key="2">
    <source>
        <dbReference type="RuleBase" id="RU003814"/>
    </source>
</evidence>
<keyword evidence="6" id="KW-1185">Reference proteome</keyword>
<evidence type="ECO:0000313" key="6">
    <source>
        <dbReference type="Proteomes" id="UP000247498"/>
    </source>
</evidence>
<evidence type="ECO:0000259" key="4">
    <source>
        <dbReference type="PROSITE" id="PS51462"/>
    </source>
</evidence>
<dbReference type="PANTHER" id="PTHR43475">
    <property type="entry name" value="METHYLTHIORIBOSE-1-PHOSPHATE ISOMERASE"/>
    <property type="match status" value="1"/>
</dbReference>
<feature type="domain" description="Nudix hydrolase" evidence="4">
    <location>
        <begin position="110"/>
        <end position="275"/>
    </location>
</feature>
<feature type="compositionally biased region" description="Gly residues" evidence="3">
    <location>
        <begin position="592"/>
        <end position="602"/>
    </location>
</feature>
<organism evidence="5 6">
    <name type="scientific">Raphidocelis subcapitata</name>
    <dbReference type="NCBI Taxonomy" id="307507"/>
    <lineage>
        <taxon>Eukaryota</taxon>
        <taxon>Viridiplantae</taxon>
        <taxon>Chlorophyta</taxon>
        <taxon>core chlorophytes</taxon>
        <taxon>Chlorophyceae</taxon>
        <taxon>CS clade</taxon>
        <taxon>Sphaeropleales</taxon>
        <taxon>Selenastraceae</taxon>
        <taxon>Raphidocelis</taxon>
    </lineage>
</organism>
<dbReference type="Pfam" id="PF01008">
    <property type="entry name" value="IF-2B"/>
    <property type="match status" value="1"/>
</dbReference>
<dbReference type="InterPro" id="IPR037171">
    <property type="entry name" value="NagB/RpiA_transferase-like"/>
</dbReference>
<feature type="compositionally biased region" description="Low complexity" evidence="3">
    <location>
        <begin position="575"/>
        <end position="588"/>
    </location>
</feature>